<evidence type="ECO:0000313" key="2">
    <source>
        <dbReference type="Proteomes" id="UP000250078"/>
    </source>
</evidence>
<dbReference type="Proteomes" id="UP000250078">
    <property type="component" value="Unassembled WGS sequence"/>
</dbReference>
<reference evidence="1 2" key="1">
    <citation type="journal article" date="2016" name="Nat. Commun.">
        <title>Ectomycorrhizal ecology is imprinted in the genome of the dominant symbiotic fungus Cenococcum geophilum.</title>
        <authorList>
            <consortium name="DOE Joint Genome Institute"/>
            <person name="Peter M."/>
            <person name="Kohler A."/>
            <person name="Ohm R.A."/>
            <person name="Kuo A."/>
            <person name="Krutzmann J."/>
            <person name="Morin E."/>
            <person name="Arend M."/>
            <person name="Barry K.W."/>
            <person name="Binder M."/>
            <person name="Choi C."/>
            <person name="Clum A."/>
            <person name="Copeland A."/>
            <person name="Grisel N."/>
            <person name="Haridas S."/>
            <person name="Kipfer T."/>
            <person name="LaButti K."/>
            <person name="Lindquist E."/>
            <person name="Lipzen A."/>
            <person name="Maire R."/>
            <person name="Meier B."/>
            <person name="Mihaltcheva S."/>
            <person name="Molinier V."/>
            <person name="Murat C."/>
            <person name="Poggeler S."/>
            <person name="Quandt C.A."/>
            <person name="Sperisen C."/>
            <person name="Tritt A."/>
            <person name="Tisserant E."/>
            <person name="Crous P.W."/>
            <person name="Henrissat B."/>
            <person name="Nehls U."/>
            <person name="Egli S."/>
            <person name="Spatafora J.W."/>
            <person name="Grigoriev I.V."/>
            <person name="Martin F.M."/>
        </authorList>
    </citation>
    <scope>NUCLEOTIDE SEQUENCE [LARGE SCALE GENOMIC DNA]</scope>
    <source>
        <strain evidence="1 2">1.58</strain>
    </source>
</reference>
<name>A0ACC8EQ26_9PEZI</name>
<protein>
    <submittedName>
        <fullName evidence="1">Uncharacterized protein</fullName>
    </submittedName>
</protein>
<proteinExistence type="predicted"/>
<dbReference type="EMBL" id="KV748245">
    <property type="protein sequence ID" value="OCK88246.1"/>
    <property type="molecule type" value="Genomic_DNA"/>
</dbReference>
<keyword evidence="2" id="KW-1185">Reference proteome</keyword>
<gene>
    <name evidence="1" type="ORF">K441DRAFT_324094</name>
</gene>
<organism evidence="1 2">
    <name type="scientific">Cenococcum geophilum 1.58</name>
    <dbReference type="NCBI Taxonomy" id="794803"/>
    <lineage>
        <taxon>Eukaryota</taxon>
        <taxon>Fungi</taxon>
        <taxon>Dikarya</taxon>
        <taxon>Ascomycota</taxon>
        <taxon>Pezizomycotina</taxon>
        <taxon>Dothideomycetes</taxon>
        <taxon>Pleosporomycetidae</taxon>
        <taxon>Gloniales</taxon>
        <taxon>Gloniaceae</taxon>
        <taxon>Cenococcum</taxon>
    </lineage>
</organism>
<accession>A0ACC8EQ26</accession>
<evidence type="ECO:0000313" key="1">
    <source>
        <dbReference type="EMBL" id="OCK88246.1"/>
    </source>
</evidence>
<sequence>MLLLLVPMYKVECQVLKTHCEPLGPDLTGEVKNGHIVLRGPVLVARFQSEGLVTTTTADFETLHVSLDDVETVFT</sequence>